<keyword evidence="2 8" id="KW-1003">Cell membrane</keyword>
<dbReference type="AlphaFoldDB" id="A0A948WZY9"/>
<gene>
    <name evidence="8" type="primary">mntP</name>
    <name evidence="9" type="ORF">H9847_10455</name>
</gene>
<evidence type="ECO:0000313" key="10">
    <source>
        <dbReference type="Proteomes" id="UP000733611"/>
    </source>
</evidence>
<evidence type="ECO:0000256" key="2">
    <source>
        <dbReference type="ARBA" id="ARBA00022475"/>
    </source>
</evidence>
<dbReference type="Proteomes" id="UP000733611">
    <property type="component" value="Unassembled WGS sequence"/>
</dbReference>
<keyword evidence="6 8" id="KW-0472">Membrane</keyword>
<protein>
    <recommendedName>
        <fullName evidence="8">Putative manganese efflux pump MntP</fullName>
    </recommendedName>
</protein>
<comment type="caution">
    <text evidence="9">The sequence shown here is derived from an EMBL/GenBank/DDBJ whole genome shotgun (WGS) entry which is preliminary data.</text>
</comment>
<dbReference type="GO" id="GO:0005384">
    <property type="term" value="F:manganese ion transmembrane transporter activity"/>
    <property type="evidence" value="ECO:0007669"/>
    <property type="project" value="UniProtKB-UniRule"/>
</dbReference>
<evidence type="ECO:0000256" key="1">
    <source>
        <dbReference type="ARBA" id="ARBA00022448"/>
    </source>
</evidence>
<dbReference type="GO" id="GO:0005886">
    <property type="term" value="C:plasma membrane"/>
    <property type="evidence" value="ECO:0007669"/>
    <property type="project" value="UniProtKB-SubCell"/>
</dbReference>
<comment type="function">
    <text evidence="8">Probably functions as a manganese efflux pump.</text>
</comment>
<dbReference type="InterPro" id="IPR003810">
    <property type="entry name" value="Mntp/YtaF"/>
</dbReference>
<keyword evidence="5 8" id="KW-0406">Ion transport</keyword>
<feature type="transmembrane region" description="Helical" evidence="8">
    <location>
        <begin position="69"/>
        <end position="87"/>
    </location>
</feature>
<keyword evidence="1 8" id="KW-0813">Transport</keyword>
<organism evidence="9 10">
    <name type="scientific">Candidatus Anaerobiospirillum pullicola</name>
    <dbReference type="NCBI Taxonomy" id="2838451"/>
    <lineage>
        <taxon>Bacteria</taxon>
        <taxon>Pseudomonadati</taxon>
        <taxon>Pseudomonadota</taxon>
        <taxon>Gammaproteobacteria</taxon>
        <taxon>Aeromonadales</taxon>
        <taxon>Succinivibrionaceae</taxon>
        <taxon>Anaerobiospirillum</taxon>
    </lineage>
</organism>
<dbReference type="PANTHER" id="PTHR35529:SF1">
    <property type="entry name" value="MANGANESE EFFLUX PUMP MNTP-RELATED"/>
    <property type="match status" value="1"/>
</dbReference>
<dbReference type="Pfam" id="PF02659">
    <property type="entry name" value="Mntp"/>
    <property type="match status" value="1"/>
</dbReference>
<evidence type="ECO:0000256" key="4">
    <source>
        <dbReference type="ARBA" id="ARBA00022989"/>
    </source>
</evidence>
<feature type="transmembrane region" description="Helical" evidence="8">
    <location>
        <begin position="35"/>
        <end position="63"/>
    </location>
</feature>
<comment type="similarity">
    <text evidence="8">Belongs to the MntP (TC 9.B.29) family.</text>
</comment>
<evidence type="ECO:0000256" key="6">
    <source>
        <dbReference type="ARBA" id="ARBA00023136"/>
    </source>
</evidence>
<dbReference type="HAMAP" id="MF_01521">
    <property type="entry name" value="MntP_pump"/>
    <property type="match status" value="1"/>
</dbReference>
<comment type="subcellular location">
    <subcellularLocation>
        <location evidence="8">Cell membrane</location>
        <topology evidence="8">Multi-pass membrane protein</topology>
    </subcellularLocation>
</comment>
<feature type="transmembrane region" description="Helical" evidence="8">
    <location>
        <begin position="6"/>
        <end position="23"/>
    </location>
</feature>
<evidence type="ECO:0000256" key="3">
    <source>
        <dbReference type="ARBA" id="ARBA00022692"/>
    </source>
</evidence>
<proteinExistence type="inferred from homology"/>
<reference evidence="9" key="2">
    <citation type="submission" date="2021-04" db="EMBL/GenBank/DDBJ databases">
        <authorList>
            <person name="Gilroy R."/>
        </authorList>
    </citation>
    <scope>NUCLEOTIDE SEQUENCE</scope>
    <source>
        <strain evidence="9">378</strain>
    </source>
</reference>
<feature type="transmembrane region" description="Helical" evidence="8">
    <location>
        <begin position="151"/>
        <end position="173"/>
    </location>
</feature>
<evidence type="ECO:0000256" key="5">
    <source>
        <dbReference type="ARBA" id="ARBA00023065"/>
    </source>
</evidence>
<feature type="transmembrane region" description="Helical" evidence="8">
    <location>
        <begin position="185"/>
        <end position="203"/>
    </location>
</feature>
<evidence type="ECO:0000313" key="9">
    <source>
        <dbReference type="EMBL" id="MBU3845263.1"/>
    </source>
</evidence>
<keyword evidence="3 8" id="KW-0812">Transmembrane</keyword>
<sequence length="209" mass="22298">MSWLEVVGIALALSVDAFVCSVISGKRRLNSRARLYTAMAVAFAFGLFQFLMPVIGFFAGVAIQKYFAAYDHWVAFGLLAIVAINMLKEAFFAKDEDGDSKCACNDPATQQTIKHEHLVQIGLFTLLAMAVGTSIDALAVGVSYGLLQGTILWAAAIIGVICASCSFTGFFLGQALTRFAKMDPVLNVAGAVVLLGIGVHILLEHQAFA</sequence>
<keyword evidence="7 8" id="KW-0464">Manganese</keyword>
<evidence type="ECO:0000256" key="7">
    <source>
        <dbReference type="ARBA" id="ARBA00023211"/>
    </source>
</evidence>
<feature type="transmembrane region" description="Helical" evidence="8">
    <location>
        <begin position="121"/>
        <end position="145"/>
    </location>
</feature>
<dbReference type="EMBL" id="JAHLFE010000215">
    <property type="protein sequence ID" value="MBU3845263.1"/>
    <property type="molecule type" value="Genomic_DNA"/>
</dbReference>
<reference evidence="9" key="1">
    <citation type="journal article" date="2021" name="PeerJ">
        <title>Extensive microbial diversity within the chicken gut microbiome revealed by metagenomics and culture.</title>
        <authorList>
            <person name="Gilroy R."/>
            <person name="Ravi A."/>
            <person name="Getino M."/>
            <person name="Pursley I."/>
            <person name="Horton D.L."/>
            <person name="Alikhan N.F."/>
            <person name="Baker D."/>
            <person name="Gharbi K."/>
            <person name="Hall N."/>
            <person name="Watson M."/>
            <person name="Adriaenssens E.M."/>
            <person name="Foster-Nyarko E."/>
            <person name="Jarju S."/>
            <person name="Secka A."/>
            <person name="Antonio M."/>
            <person name="Oren A."/>
            <person name="Chaudhuri R.R."/>
            <person name="La Ragione R."/>
            <person name="Hildebrand F."/>
            <person name="Pallen M.J."/>
        </authorList>
    </citation>
    <scope>NUCLEOTIDE SEQUENCE</scope>
    <source>
        <strain evidence="9">378</strain>
    </source>
</reference>
<dbReference type="InterPro" id="IPR022929">
    <property type="entry name" value="Put_MntP"/>
</dbReference>
<keyword evidence="4 8" id="KW-1133">Transmembrane helix</keyword>
<evidence type="ECO:0000256" key="8">
    <source>
        <dbReference type="HAMAP-Rule" id="MF_01521"/>
    </source>
</evidence>
<accession>A0A948WZY9</accession>
<dbReference type="PANTHER" id="PTHR35529">
    <property type="entry name" value="MANGANESE EFFLUX PUMP MNTP-RELATED"/>
    <property type="match status" value="1"/>
</dbReference>
<name>A0A948WZY9_9GAMM</name>